<reference evidence="3" key="5">
    <citation type="submission" date="2015-06" db="UniProtKB">
        <authorList>
            <consortium name="EnsemblFungi"/>
        </authorList>
    </citation>
    <scope>IDENTIFICATION</scope>
    <source>
        <strain evidence="3">ATCC 64411</strain>
    </source>
</reference>
<keyword evidence="4" id="KW-1185">Reference proteome</keyword>
<dbReference type="EMBL" id="ADBL01001527">
    <property type="status" value="NOT_ANNOTATED_CDS"/>
    <property type="molecule type" value="Genomic_DNA"/>
</dbReference>
<organism evidence="3 4">
    <name type="scientific">Magnaporthiopsis poae (strain ATCC 64411 / 73-15)</name>
    <name type="common">Kentucky bluegrass fungus</name>
    <name type="synonym">Magnaporthe poae</name>
    <dbReference type="NCBI Taxonomy" id="644358"/>
    <lineage>
        <taxon>Eukaryota</taxon>
        <taxon>Fungi</taxon>
        <taxon>Dikarya</taxon>
        <taxon>Ascomycota</taxon>
        <taxon>Pezizomycotina</taxon>
        <taxon>Sordariomycetes</taxon>
        <taxon>Sordariomycetidae</taxon>
        <taxon>Magnaporthales</taxon>
        <taxon>Magnaporthaceae</taxon>
        <taxon>Magnaporthiopsis</taxon>
    </lineage>
</organism>
<dbReference type="VEuPathDB" id="FungiDB:MAPG_06322"/>
<dbReference type="EMBL" id="GL876970">
    <property type="protein sequence ID" value="KLU87321.1"/>
    <property type="molecule type" value="Genomic_DNA"/>
</dbReference>
<evidence type="ECO:0000313" key="4">
    <source>
        <dbReference type="Proteomes" id="UP000011715"/>
    </source>
</evidence>
<reference evidence="4" key="2">
    <citation type="submission" date="2010-05" db="EMBL/GenBank/DDBJ databases">
        <title>The genome sequence of Magnaporthe poae strain ATCC 64411.</title>
        <authorList>
            <person name="Ma L.-J."/>
            <person name="Dead R."/>
            <person name="Young S."/>
            <person name="Zeng Q."/>
            <person name="Koehrsen M."/>
            <person name="Alvarado L."/>
            <person name="Berlin A."/>
            <person name="Chapman S.B."/>
            <person name="Chen Z."/>
            <person name="Freedman E."/>
            <person name="Gellesch M."/>
            <person name="Goldberg J."/>
            <person name="Griggs A."/>
            <person name="Gujja S."/>
            <person name="Heilman E.R."/>
            <person name="Heiman D."/>
            <person name="Hepburn T."/>
            <person name="Howarth C."/>
            <person name="Jen D."/>
            <person name="Larson L."/>
            <person name="Mehta T."/>
            <person name="Neiman D."/>
            <person name="Pearson M."/>
            <person name="Roberts A."/>
            <person name="Saif S."/>
            <person name="Shea T."/>
            <person name="Shenoy N."/>
            <person name="Sisk P."/>
            <person name="Stolte C."/>
            <person name="Sykes S."/>
            <person name="Walk T."/>
            <person name="White J."/>
            <person name="Yandava C."/>
            <person name="Haas B."/>
            <person name="Nusbaum C."/>
            <person name="Birren B."/>
        </authorList>
    </citation>
    <scope>NUCLEOTIDE SEQUENCE [LARGE SCALE GENOMIC DNA]</scope>
    <source>
        <strain evidence="4">ATCC 64411 / 73-15</strain>
    </source>
</reference>
<gene>
    <name evidence="2" type="ORF">MAPG_06322</name>
</gene>
<evidence type="ECO:0000313" key="3">
    <source>
        <dbReference type="EnsemblFungi" id="MAPG_06322T0"/>
    </source>
</evidence>
<evidence type="ECO:0000256" key="1">
    <source>
        <dbReference type="SAM" id="MobiDB-lite"/>
    </source>
</evidence>
<protein>
    <submittedName>
        <fullName evidence="2 3">Uncharacterized protein</fullName>
    </submittedName>
</protein>
<sequence length="125" mass="14268">MKKRGPSTHTHIPKRMQTEGEGIFGCTLTYRRRSTCRGTWPSNEWTSLLLAHDGGDHARSREIQDRAHAEHLMDTLYHPISRRKIRSRKGHETGPRTTLSRGQEGRRLPSQDWVTRSEAGLAIGT</sequence>
<feature type="region of interest" description="Disordered" evidence="1">
    <location>
        <begin position="84"/>
        <end position="109"/>
    </location>
</feature>
<name>A0A0C4E1Q5_MAGP6</name>
<dbReference type="EnsemblFungi" id="MAPG_06322T0">
    <property type="protein sequence ID" value="MAPG_06322T0"/>
    <property type="gene ID" value="MAPG_06322"/>
</dbReference>
<dbReference type="Proteomes" id="UP000011715">
    <property type="component" value="Unassembled WGS sequence"/>
</dbReference>
<evidence type="ECO:0000313" key="2">
    <source>
        <dbReference type="EMBL" id="KLU87321.1"/>
    </source>
</evidence>
<accession>A0A0C4E1Q5</accession>
<reference evidence="3" key="4">
    <citation type="journal article" date="2015" name="G3 (Bethesda)">
        <title>Genome sequences of three phytopathogenic species of the Magnaporthaceae family of fungi.</title>
        <authorList>
            <person name="Okagaki L.H."/>
            <person name="Nunes C.C."/>
            <person name="Sailsbery J."/>
            <person name="Clay B."/>
            <person name="Brown D."/>
            <person name="John T."/>
            <person name="Oh Y."/>
            <person name="Young N."/>
            <person name="Fitzgerald M."/>
            <person name="Haas B.J."/>
            <person name="Zeng Q."/>
            <person name="Young S."/>
            <person name="Adiconis X."/>
            <person name="Fan L."/>
            <person name="Levin J.Z."/>
            <person name="Mitchell T.K."/>
            <person name="Okubara P.A."/>
            <person name="Farman M.L."/>
            <person name="Kohn L.M."/>
            <person name="Birren B."/>
            <person name="Ma L.-J."/>
            <person name="Dean R.A."/>
        </authorList>
    </citation>
    <scope>NUCLEOTIDE SEQUENCE</scope>
    <source>
        <strain evidence="3">ATCC 64411 / 73-15</strain>
    </source>
</reference>
<reference evidence="2" key="1">
    <citation type="submission" date="2010-05" db="EMBL/GenBank/DDBJ databases">
        <title>The Genome Sequence of Magnaporthe poae strain ATCC 64411.</title>
        <authorList>
            <consortium name="The Broad Institute Genome Sequencing Platform"/>
            <consortium name="Broad Institute Genome Sequencing Center for Infectious Disease"/>
            <person name="Ma L.-J."/>
            <person name="Dead R."/>
            <person name="Young S."/>
            <person name="Zeng Q."/>
            <person name="Koehrsen M."/>
            <person name="Alvarado L."/>
            <person name="Berlin A."/>
            <person name="Chapman S.B."/>
            <person name="Chen Z."/>
            <person name="Freedman E."/>
            <person name="Gellesch M."/>
            <person name="Goldberg J."/>
            <person name="Griggs A."/>
            <person name="Gujja S."/>
            <person name="Heilman E.R."/>
            <person name="Heiman D."/>
            <person name="Hepburn T."/>
            <person name="Howarth C."/>
            <person name="Jen D."/>
            <person name="Larson L."/>
            <person name="Mehta T."/>
            <person name="Neiman D."/>
            <person name="Pearson M."/>
            <person name="Roberts A."/>
            <person name="Saif S."/>
            <person name="Shea T."/>
            <person name="Shenoy N."/>
            <person name="Sisk P."/>
            <person name="Stolte C."/>
            <person name="Sykes S."/>
            <person name="Walk T."/>
            <person name="White J."/>
            <person name="Yandava C."/>
            <person name="Haas B."/>
            <person name="Nusbaum C."/>
            <person name="Birren B."/>
        </authorList>
    </citation>
    <scope>NUCLEOTIDE SEQUENCE</scope>
    <source>
        <strain evidence="2">ATCC 64411</strain>
    </source>
</reference>
<reference evidence="2" key="3">
    <citation type="submission" date="2011-03" db="EMBL/GenBank/DDBJ databases">
        <title>Annotation of Magnaporthe poae ATCC 64411.</title>
        <authorList>
            <person name="Ma L.-J."/>
            <person name="Dead R."/>
            <person name="Young S.K."/>
            <person name="Zeng Q."/>
            <person name="Gargeya S."/>
            <person name="Fitzgerald M."/>
            <person name="Haas B."/>
            <person name="Abouelleil A."/>
            <person name="Alvarado L."/>
            <person name="Arachchi H.M."/>
            <person name="Berlin A."/>
            <person name="Brown A."/>
            <person name="Chapman S.B."/>
            <person name="Chen Z."/>
            <person name="Dunbar C."/>
            <person name="Freedman E."/>
            <person name="Gearin G."/>
            <person name="Gellesch M."/>
            <person name="Goldberg J."/>
            <person name="Griggs A."/>
            <person name="Gujja S."/>
            <person name="Heiman D."/>
            <person name="Howarth C."/>
            <person name="Larson L."/>
            <person name="Lui A."/>
            <person name="MacDonald P.J.P."/>
            <person name="Mehta T."/>
            <person name="Montmayeur A."/>
            <person name="Murphy C."/>
            <person name="Neiman D."/>
            <person name="Pearson M."/>
            <person name="Priest M."/>
            <person name="Roberts A."/>
            <person name="Saif S."/>
            <person name="Shea T."/>
            <person name="Shenoy N."/>
            <person name="Sisk P."/>
            <person name="Stolte C."/>
            <person name="Sykes S."/>
            <person name="Yandava C."/>
            <person name="Wortman J."/>
            <person name="Nusbaum C."/>
            <person name="Birren B."/>
        </authorList>
    </citation>
    <scope>NUCLEOTIDE SEQUENCE</scope>
    <source>
        <strain evidence="2">ATCC 64411</strain>
    </source>
</reference>
<proteinExistence type="predicted"/>
<dbReference type="AlphaFoldDB" id="A0A0C4E1Q5"/>